<gene>
    <name evidence="2" type="ORF">BLNAU_4429</name>
</gene>
<evidence type="ECO:0000313" key="3">
    <source>
        <dbReference type="Proteomes" id="UP001281761"/>
    </source>
</evidence>
<comment type="caution">
    <text evidence="2">The sequence shown here is derived from an EMBL/GenBank/DDBJ whole genome shotgun (WGS) entry which is preliminary data.</text>
</comment>
<feature type="transmembrane region" description="Helical" evidence="1">
    <location>
        <begin position="222"/>
        <end position="241"/>
    </location>
</feature>
<feature type="transmembrane region" description="Helical" evidence="1">
    <location>
        <begin position="39"/>
        <end position="59"/>
    </location>
</feature>
<feature type="transmembrane region" description="Helical" evidence="1">
    <location>
        <begin position="136"/>
        <end position="159"/>
    </location>
</feature>
<sequence length="278" mass="30867">MSKPSTFVFVGHAVLTLVVSVASSMLSEKIFKDLKQYKGWALVLLFPFLDSLVSFLFHAANNILSKNKTDKPFTRNEHLLSFFCGFLYSISIFLASYAKRFITSPISTTLSSSRVLLAMPMSILTKGRKKNQPGTFFGYSPAELGVSLLLFVGLLALLLPSNNVNISCLFDELQSLLLKSGHSSSLVLRNNMMSSTFFIFLFMLILGTLPDTVKMIKENPQTFSLWGVMLIVNVLSQVLVVERKVRFGIWWKNIVTSTIGGFPNPSVRLACKSVASNP</sequence>
<protein>
    <recommendedName>
        <fullName evidence="4">Transmembrane protein</fullName>
    </recommendedName>
</protein>
<name>A0ABQ9YA17_9EUKA</name>
<evidence type="ECO:0000313" key="2">
    <source>
        <dbReference type="EMBL" id="KAK2960531.1"/>
    </source>
</evidence>
<accession>A0ABQ9YA17</accession>
<feature type="transmembrane region" description="Helical" evidence="1">
    <location>
        <begin position="192"/>
        <end position="210"/>
    </location>
</feature>
<keyword evidence="1" id="KW-0812">Transmembrane</keyword>
<dbReference type="EMBL" id="JARBJD010000022">
    <property type="protein sequence ID" value="KAK2960531.1"/>
    <property type="molecule type" value="Genomic_DNA"/>
</dbReference>
<feature type="transmembrane region" description="Helical" evidence="1">
    <location>
        <begin position="79"/>
        <end position="98"/>
    </location>
</feature>
<evidence type="ECO:0000256" key="1">
    <source>
        <dbReference type="SAM" id="Phobius"/>
    </source>
</evidence>
<feature type="transmembrane region" description="Helical" evidence="1">
    <location>
        <begin position="6"/>
        <end position="27"/>
    </location>
</feature>
<reference evidence="2 3" key="1">
    <citation type="journal article" date="2022" name="bioRxiv">
        <title>Genomics of Preaxostyla Flagellates Illuminates Evolutionary Transitions and the Path Towards Mitochondrial Loss.</title>
        <authorList>
            <person name="Novak L.V.F."/>
            <person name="Treitli S.C."/>
            <person name="Pyrih J."/>
            <person name="Halakuc P."/>
            <person name="Pipaliya S.V."/>
            <person name="Vacek V."/>
            <person name="Brzon O."/>
            <person name="Soukal P."/>
            <person name="Eme L."/>
            <person name="Dacks J.B."/>
            <person name="Karnkowska A."/>
            <person name="Elias M."/>
            <person name="Hampl V."/>
        </authorList>
    </citation>
    <scope>NUCLEOTIDE SEQUENCE [LARGE SCALE GENOMIC DNA]</scope>
    <source>
        <strain evidence="2">NAU3</strain>
        <tissue evidence="2">Gut</tissue>
    </source>
</reference>
<keyword evidence="3" id="KW-1185">Reference proteome</keyword>
<evidence type="ECO:0008006" key="4">
    <source>
        <dbReference type="Google" id="ProtNLM"/>
    </source>
</evidence>
<keyword evidence="1" id="KW-1133">Transmembrane helix</keyword>
<proteinExistence type="predicted"/>
<organism evidence="2 3">
    <name type="scientific">Blattamonas nauphoetae</name>
    <dbReference type="NCBI Taxonomy" id="2049346"/>
    <lineage>
        <taxon>Eukaryota</taxon>
        <taxon>Metamonada</taxon>
        <taxon>Preaxostyla</taxon>
        <taxon>Oxymonadida</taxon>
        <taxon>Blattamonas</taxon>
    </lineage>
</organism>
<keyword evidence="1" id="KW-0472">Membrane</keyword>
<dbReference type="Proteomes" id="UP001281761">
    <property type="component" value="Unassembled WGS sequence"/>
</dbReference>